<protein>
    <submittedName>
        <fullName evidence="1">Uncharacterized protein</fullName>
    </submittedName>
</protein>
<reference evidence="1 2" key="1">
    <citation type="journal article" date="2023" name="Genes (Basel)">
        <title>Chromosome-Level Genome Assembly and Circadian Gene Repertoire of the Patagonia Blennie Eleginops maclovinus-The Closest Ancestral Proxy of Antarctic Cryonotothenioids.</title>
        <authorList>
            <person name="Cheng C.C."/>
            <person name="Rivera-Colon A.G."/>
            <person name="Minhas B.F."/>
            <person name="Wilson L."/>
            <person name="Rayamajhi N."/>
            <person name="Vargas-Chacoff L."/>
            <person name="Catchen J.M."/>
        </authorList>
    </citation>
    <scope>NUCLEOTIDE SEQUENCE [LARGE SCALE GENOMIC DNA]</scope>
    <source>
        <strain evidence="1">JMC-PN-2008</strain>
    </source>
</reference>
<dbReference type="AlphaFoldDB" id="A0AAN7X6B8"/>
<keyword evidence="2" id="KW-1185">Reference proteome</keyword>
<organism evidence="1 2">
    <name type="scientific">Eleginops maclovinus</name>
    <name type="common">Patagonian blennie</name>
    <name type="synonym">Eleginus maclovinus</name>
    <dbReference type="NCBI Taxonomy" id="56733"/>
    <lineage>
        <taxon>Eukaryota</taxon>
        <taxon>Metazoa</taxon>
        <taxon>Chordata</taxon>
        <taxon>Craniata</taxon>
        <taxon>Vertebrata</taxon>
        <taxon>Euteleostomi</taxon>
        <taxon>Actinopterygii</taxon>
        <taxon>Neopterygii</taxon>
        <taxon>Teleostei</taxon>
        <taxon>Neoteleostei</taxon>
        <taxon>Acanthomorphata</taxon>
        <taxon>Eupercaria</taxon>
        <taxon>Perciformes</taxon>
        <taxon>Notothenioidei</taxon>
        <taxon>Eleginopidae</taxon>
        <taxon>Eleginops</taxon>
    </lineage>
</organism>
<evidence type="ECO:0000313" key="1">
    <source>
        <dbReference type="EMBL" id="KAK5857088.1"/>
    </source>
</evidence>
<dbReference type="EMBL" id="JAUZQC010000016">
    <property type="protein sequence ID" value="KAK5857088.1"/>
    <property type="molecule type" value="Genomic_DNA"/>
</dbReference>
<evidence type="ECO:0000313" key="2">
    <source>
        <dbReference type="Proteomes" id="UP001346869"/>
    </source>
</evidence>
<reference evidence="1 2" key="2">
    <citation type="journal article" date="2023" name="Mol. Biol. Evol.">
        <title>Genomics of Secondarily Temperate Adaptation in the Only Non-Antarctic Icefish.</title>
        <authorList>
            <person name="Rivera-Colon A.G."/>
            <person name="Rayamajhi N."/>
            <person name="Minhas B.F."/>
            <person name="Madrigal G."/>
            <person name="Bilyk K.T."/>
            <person name="Yoon V."/>
            <person name="Hune M."/>
            <person name="Gregory S."/>
            <person name="Cheng C.H.C."/>
            <person name="Catchen J.M."/>
        </authorList>
    </citation>
    <scope>NUCLEOTIDE SEQUENCE [LARGE SCALE GENOMIC DNA]</scope>
    <source>
        <strain evidence="1">JMC-PN-2008</strain>
    </source>
</reference>
<sequence>MLSWGYKQVGGILQRSVGGDGVGGGGAMVGEYESQIRRGETGGGHDLWYQGVILGSLEHYVVDLSYALSNQPLPRL</sequence>
<name>A0AAN7X6B8_ELEMC</name>
<comment type="caution">
    <text evidence="1">The sequence shown here is derived from an EMBL/GenBank/DDBJ whole genome shotgun (WGS) entry which is preliminary data.</text>
</comment>
<proteinExistence type="predicted"/>
<gene>
    <name evidence="1" type="ORF">PBY51_010354</name>
</gene>
<accession>A0AAN7X6B8</accession>
<dbReference type="Proteomes" id="UP001346869">
    <property type="component" value="Unassembled WGS sequence"/>
</dbReference>